<proteinExistence type="predicted"/>
<reference evidence="2" key="1">
    <citation type="journal article" date="2022" name="Mol. Ecol. Resour.">
        <title>The genomes of chicory, endive, great burdock and yacon provide insights into Asteraceae palaeo-polyploidization history and plant inulin production.</title>
        <authorList>
            <person name="Fan W."/>
            <person name="Wang S."/>
            <person name="Wang H."/>
            <person name="Wang A."/>
            <person name="Jiang F."/>
            <person name="Liu H."/>
            <person name="Zhao H."/>
            <person name="Xu D."/>
            <person name="Zhang Y."/>
        </authorList>
    </citation>
    <scope>NUCLEOTIDE SEQUENCE [LARGE SCALE GENOMIC DNA]</scope>
    <source>
        <strain evidence="2">cv. Yunnan</strain>
    </source>
</reference>
<protein>
    <submittedName>
        <fullName evidence="1">Uncharacterized protein</fullName>
    </submittedName>
</protein>
<gene>
    <name evidence="1" type="ORF">L1987_33634</name>
</gene>
<accession>A0ACB9HST0</accession>
<evidence type="ECO:0000313" key="2">
    <source>
        <dbReference type="Proteomes" id="UP001056120"/>
    </source>
</evidence>
<keyword evidence="2" id="KW-1185">Reference proteome</keyword>
<organism evidence="1 2">
    <name type="scientific">Smallanthus sonchifolius</name>
    <dbReference type="NCBI Taxonomy" id="185202"/>
    <lineage>
        <taxon>Eukaryota</taxon>
        <taxon>Viridiplantae</taxon>
        <taxon>Streptophyta</taxon>
        <taxon>Embryophyta</taxon>
        <taxon>Tracheophyta</taxon>
        <taxon>Spermatophyta</taxon>
        <taxon>Magnoliopsida</taxon>
        <taxon>eudicotyledons</taxon>
        <taxon>Gunneridae</taxon>
        <taxon>Pentapetalae</taxon>
        <taxon>asterids</taxon>
        <taxon>campanulids</taxon>
        <taxon>Asterales</taxon>
        <taxon>Asteraceae</taxon>
        <taxon>Asteroideae</taxon>
        <taxon>Heliantheae alliance</taxon>
        <taxon>Millerieae</taxon>
        <taxon>Smallanthus</taxon>
    </lineage>
</organism>
<sequence length="349" mass="39212">MYRPCLSKTPADILQTVYYAVMEAITMRFASYSCAINGALAAIGSISWASKSGVGDKELVQINAAASQNDLGNSCSSMIDSPNGTMYWIPDVPVDEKPVEGIVYTSFEEARKMYECYADKAAFSVVNEDGVHVRFVIDKDKMKQDVYEFKVVIYLNELKMECSCLKFGRIGYLCRHIFFVLKDLDVDEIPDIYVLNRWRRDALPQDFLKLPMSNGSMGDKTDDMFSEAVSIVESCASRLRGDVDKMTSFLDNLKQMKHEIFNDIPEEPSANNKEEVFKALLGVETPNQISVFAPRGIRNKGCGTNKENDWTRFCISSHMLDASLNTVALCMLSSDSSILTAYLHLNRKI</sequence>
<reference evidence="1 2" key="2">
    <citation type="journal article" date="2022" name="Mol. Ecol. Resour.">
        <title>The genomes of chicory, endive, great burdock and yacon provide insights into Asteraceae paleo-polyploidization history and plant inulin production.</title>
        <authorList>
            <person name="Fan W."/>
            <person name="Wang S."/>
            <person name="Wang H."/>
            <person name="Wang A."/>
            <person name="Jiang F."/>
            <person name="Liu H."/>
            <person name="Zhao H."/>
            <person name="Xu D."/>
            <person name="Zhang Y."/>
        </authorList>
    </citation>
    <scope>NUCLEOTIDE SEQUENCE [LARGE SCALE GENOMIC DNA]</scope>
    <source>
        <strain evidence="2">cv. Yunnan</strain>
        <tissue evidence="1">Leaves</tissue>
    </source>
</reference>
<dbReference type="EMBL" id="CM042028">
    <property type="protein sequence ID" value="KAI3798361.1"/>
    <property type="molecule type" value="Genomic_DNA"/>
</dbReference>
<name>A0ACB9HST0_9ASTR</name>
<comment type="caution">
    <text evidence="1">The sequence shown here is derived from an EMBL/GenBank/DDBJ whole genome shotgun (WGS) entry which is preliminary data.</text>
</comment>
<evidence type="ECO:0000313" key="1">
    <source>
        <dbReference type="EMBL" id="KAI3798361.1"/>
    </source>
</evidence>
<dbReference type="Proteomes" id="UP001056120">
    <property type="component" value="Linkage Group LG11"/>
</dbReference>